<gene>
    <name evidence="7" type="ORF">FIBSPDRAFT_690721</name>
</gene>
<dbReference type="SMART" id="SM00220">
    <property type="entry name" value="S_TKc"/>
    <property type="match status" value="1"/>
</dbReference>
<dbReference type="EMBL" id="KV417597">
    <property type="protein sequence ID" value="KZP16099.1"/>
    <property type="molecule type" value="Genomic_DNA"/>
</dbReference>
<dbReference type="PROSITE" id="PS50011">
    <property type="entry name" value="PROTEIN_KINASE_DOM"/>
    <property type="match status" value="1"/>
</dbReference>
<accession>A0A166ETS0</accession>
<organism evidence="7">
    <name type="scientific">Athelia psychrophila</name>
    <dbReference type="NCBI Taxonomy" id="1759441"/>
    <lineage>
        <taxon>Eukaryota</taxon>
        <taxon>Fungi</taxon>
        <taxon>Dikarya</taxon>
        <taxon>Basidiomycota</taxon>
        <taxon>Agaricomycotina</taxon>
        <taxon>Agaricomycetes</taxon>
        <taxon>Agaricomycetidae</taxon>
        <taxon>Atheliales</taxon>
        <taxon>Atheliaceae</taxon>
        <taxon>Athelia</taxon>
    </lineage>
</organism>
<evidence type="ECO:0000256" key="1">
    <source>
        <dbReference type="ARBA" id="ARBA00022527"/>
    </source>
</evidence>
<evidence type="ECO:0000259" key="6">
    <source>
        <dbReference type="PROSITE" id="PS50011"/>
    </source>
</evidence>
<name>A0A166ETS0_9AGAM</name>
<feature type="domain" description="Protein kinase" evidence="6">
    <location>
        <begin position="1"/>
        <end position="135"/>
    </location>
</feature>
<keyword evidence="5" id="KW-0067">ATP-binding</keyword>
<dbReference type="AlphaFoldDB" id="A0A166ETS0"/>
<dbReference type="Gene3D" id="3.30.200.20">
    <property type="entry name" value="Phosphorylase Kinase, domain 1"/>
    <property type="match status" value="1"/>
</dbReference>
<dbReference type="STRING" id="436010.A0A166ETS0"/>
<dbReference type="InterPro" id="IPR008271">
    <property type="entry name" value="Ser/Thr_kinase_AS"/>
</dbReference>
<dbReference type="Gene3D" id="1.10.510.10">
    <property type="entry name" value="Transferase(Phosphotransferase) domain 1"/>
    <property type="match status" value="1"/>
</dbReference>
<dbReference type="InterPro" id="IPR000719">
    <property type="entry name" value="Prot_kinase_dom"/>
</dbReference>
<evidence type="ECO:0000256" key="2">
    <source>
        <dbReference type="ARBA" id="ARBA00022679"/>
    </source>
</evidence>
<protein>
    <submittedName>
        <fullName evidence="7">Kinase-like protein</fullName>
    </submittedName>
</protein>
<evidence type="ECO:0000256" key="3">
    <source>
        <dbReference type="ARBA" id="ARBA00022741"/>
    </source>
</evidence>
<keyword evidence="4" id="KW-0418">Kinase</keyword>
<dbReference type="Pfam" id="PF00069">
    <property type="entry name" value="Pkinase"/>
    <property type="match status" value="1"/>
</dbReference>
<evidence type="ECO:0000313" key="7">
    <source>
        <dbReference type="EMBL" id="KZP16099.1"/>
    </source>
</evidence>
<evidence type="ECO:0000256" key="5">
    <source>
        <dbReference type="ARBA" id="ARBA00022840"/>
    </source>
</evidence>
<keyword evidence="1" id="KW-0723">Serine/threonine-protein kinase</keyword>
<feature type="non-terminal residue" evidence="7">
    <location>
        <position position="135"/>
    </location>
</feature>
<dbReference type="InterPro" id="IPR011009">
    <property type="entry name" value="Kinase-like_dom_sf"/>
</dbReference>
<proteinExistence type="predicted"/>
<dbReference type="SUPFAM" id="SSF56112">
    <property type="entry name" value="Protein kinase-like (PK-like)"/>
    <property type="match status" value="1"/>
</dbReference>
<dbReference type="PROSITE" id="PS00108">
    <property type="entry name" value="PROTEIN_KINASE_ST"/>
    <property type="match status" value="1"/>
</dbReference>
<keyword evidence="2" id="KW-0808">Transferase</keyword>
<dbReference type="OrthoDB" id="1668230at2759"/>
<evidence type="ECO:0000256" key="4">
    <source>
        <dbReference type="ARBA" id="ARBA00022777"/>
    </source>
</evidence>
<sequence length="135" mass="14752">FQDADNVYFVMRLYPGNLAQLAFSDVSVTLSQYKIYAAEILLGIEALHSLNIVHRDLKPSNILVSPNGHLAIANFGLSHAFDSELSSTSIMYKPCGTPGYFAPEMISPEATSKGYNSAVDIWGYGMILLELFAGQ</sequence>
<dbReference type="GO" id="GO:0004674">
    <property type="term" value="F:protein serine/threonine kinase activity"/>
    <property type="evidence" value="ECO:0007669"/>
    <property type="project" value="UniProtKB-KW"/>
</dbReference>
<dbReference type="GO" id="GO:0005524">
    <property type="term" value="F:ATP binding"/>
    <property type="evidence" value="ECO:0007669"/>
    <property type="project" value="UniProtKB-KW"/>
</dbReference>
<reference evidence="7" key="1">
    <citation type="journal article" date="2016" name="Mol. Biol. Evol.">
        <title>Comparative Genomics of Early-Diverging Mushroom-Forming Fungi Provides Insights into the Origins of Lignocellulose Decay Capabilities.</title>
        <authorList>
            <person name="Nagy L.G."/>
            <person name="Riley R."/>
            <person name="Tritt A."/>
            <person name="Adam C."/>
            <person name="Daum C."/>
            <person name="Floudas D."/>
            <person name="Sun H."/>
            <person name="Yadav J.S."/>
            <person name="Pangilinan J."/>
            <person name="Larsson K.H."/>
            <person name="Matsuura K."/>
            <person name="Barry K."/>
            <person name="Labutti K."/>
            <person name="Kuo R."/>
            <person name="Ohm R.A."/>
            <person name="Bhattacharya S.S."/>
            <person name="Shirouzu T."/>
            <person name="Yoshinaga Y."/>
            <person name="Martin F.M."/>
            <person name="Grigoriev I.V."/>
            <person name="Hibbett D.S."/>
        </authorList>
    </citation>
    <scope>NUCLEOTIDE SEQUENCE [LARGE SCALE GENOMIC DNA]</scope>
    <source>
        <strain evidence="7">CBS 109695</strain>
    </source>
</reference>
<keyword evidence="3" id="KW-0547">Nucleotide-binding</keyword>
<feature type="non-terminal residue" evidence="7">
    <location>
        <position position="1"/>
    </location>
</feature>
<dbReference type="PANTHER" id="PTHR24351">
    <property type="entry name" value="RIBOSOMAL PROTEIN S6 KINASE"/>
    <property type="match status" value="1"/>
</dbReference>